<evidence type="ECO:0000313" key="5">
    <source>
        <dbReference type="EMBL" id="AFV00805.1"/>
    </source>
</evidence>
<dbReference type="GO" id="GO:0003677">
    <property type="term" value="F:DNA binding"/>
    <property type="evidence" value="ECO:0007669"/>
    <property type="project" value="UniProtKB-UniRule"/>
</dbReference>
<feature type="domain" description="OmpR/PhoB-type" evidence="4">
    <location>
        <begin position="18"/>
        <end position="116"/>
    </location>
</feature>
<keyword evidence="3" id="KW-1133">Transmembrane helix</keyword>
<dbReference type="PROSITE" id="PS51755">
    <property type="entry name" value="OMPR_PHOB"/>
    <property type="match status" value="1"/>
</dbReference>
<dbReference type="InterPro" id="IPR001867">
    <property type="entry name" value="OmpR/PhoB-type_DNA-bd"/>
</dbReference>
<accession>K4KNQ7</accession>
<dbReference type="Proteomes" id="UP000000466">
    <property type="component" value="Chromosome"/>
</dbReference>
<dbReference type="SMART" id="SM00862">
    <property type="entry name" value="Trans_reg_C"/>
    <property type="match status" value="1"/>
</dbReference>
<dbReference type="SUPFAM" id="SSF46894">
    <property type="entry name" value="C-terminal effector domain of the bipartite response regulators"/>
    <property type="match status" value="1"/>
</dbReference>
<keyword evidence="3" id="KW-0472">Membrane</keyword>
<dbReference type="AlphaFoldDB" id="K4KNQ7"/>
<dbReference type="InterPro" id="IPR016032">
    <property type="entry name" value="Sig_transdc_resp-reg_C-effctor"/>
</dbReference>
<organism evidence="5 6">
    <name type="scientific">Simiduia agarivorans (strain DSM 21679 / JCM 13881 / BCRC 17597 / SA1)</name>
    <dbReference type="NCBI Taxonomy" id="1117647"/>
    <lineage>
        <taxon>Bacteria</taxon>
        <taxon>Pseudomonadati</taxon>
        <taxon>Pseudomonadota</taxon>
        <taxon>Gammaproteobacteria</taxon>
        <taxon>Cellvibrionales</taxon>
        <taxon>Cellvibrionaceae</taxon>
        <taxon>Simiduia</taxon>
    </lineage>
</organism>
<protein>
    <submittedName>
        <fullName evidence="5">Transcriptional regulator CadC</fullName>
    </submittedName>
</protein>
<evidence type="ECO:0000256" key="1">
    <source>
        <dbReference type="ARBA" id="ARBA00023125"/>
    </source>
</evidence>
<feature type="transmembrane region" description="Helical" evidence="3">
    <location>
        <begin position="152"/>
        <end position="170"/>
    </location>
</feature>
<dbReference type="GO" id="GO:0000160">
    <property type="term" value="P:phosphorelay signal transduction system"/>
    <property type="evidence" value="ECO:0007669"/>
    <property type="project" value="InterPro"/>
</dbReference>
<name>K4KNQ7_SIMAS</name>
<reference evidence="5 6" key="1">
    <citation type="journal article" date="2013" name="Genome Announc.">
        <title>Complete genome sequence of Simiduia agarivorans SA1(T), a marine bacterium able to degrade a variety of polysaccharides.</title>
        <authorList>
            <person name="Lin S.Y."/>
            <person name="Shieh W.Y."/>
            <person name="Chen J.S."/>
            <person name="Tang S.L."/>
        </authorList>
    </citation>
    <scope>NUCLEOTIDE SEQUENCE [LARGE SCALE GENOMIC DNA]</scope>
    <source>
        <strain evidence="6">DSM 21679 / JCM 13881 / BCRC 17597 / SA1</strain>
    </source>
</reference>
<evidence type="ECO:0000256" key="2">
    <source>
        <dbReference type="PROSITE-ProRule" id="PRU01091"/>
    </source>
</evidence>
<dbReference type="HOGENOM" id="CLU_946273_0_0_6"/>
<dbReference type="GO" id="GO:0006355">
    <property type="term" value="P:regulation of DNA-templated transcription"/>
    <property type="evidence" value="ECO:0007669"/>
    <property type="project" value="InterPro"/>
</dbReference>
<keyword evidence="1 2" id="KW-0238">DNA-binding</keyword>
<dbReference type="KEGG" id="saga:M5M_18380"/>
<evidence type="ECO:0000259" key="4">
    <source>
        <dbReference type="PROSITE" id="PS51755"/>
    </source>
</evidence>
<proteinExistence type="predicted"/>
<dbReference type="Gene3D" id="1.10.10.10">
    <property type="entry name" value="Winged helix-like DNA-binding domain superfamily/Winged helix DNA-binding domain"/>
    <property type="match status" value="1"/>
</dbReference>
<evidence type="ECO:0000256" key="3">
    <source>
        <dbReference type="SAM" id="Phobius"/>
    </source>
</evidence>
<dbReference type="RefSeq" id="WP_015048955.1">
    <property type="nucleotide sequence ID" value="NC_018868.3"/>
</dbReference>
<feature type="DNA-binding region" description="OmpR/PhoB-type" evidence="2">
    <location>
        <begin position="18"/>
        <end position="116"/>
    </location>
</feature>
<evidence type="ECO:0000313" key="6">
    <source>
        <dbReference type="Proteomes" id="UP000000466"/>
    </source>
</evidence>
<keyword evidence="6" id="KW-1185">Reference proteome</keyword>
<dbReference type="eggNOG" id="COG3710">
    <property type="taxonomic scope" value="Bacteria"/>
</dbReference>
<sequence>MSASKLPKNEDARSPLKPRQYCFGPFTFHIPSQRLTGPDGPISLDERQAQLLKILLLASPDRVSKEALMQALWPDTIVSEWSLSKLVSETRKSLDDDGNNQSIIRTHRGKGFSISTDVTEVITAFNDTPADAVRSANRSAPAGKQRLFARPLGWLAAVLCCAALLLSYAIRQSDTLVKPFNSHPADTAHVTELMRQIQSQLLITKTAFRAQVNRRNQLGQHLQHRLPEFQSMSWEQRLIAAYPQLNQAETFLWEQIRAQTEGPLYKGNRALLTLIDGHPELLNTLPQFAPLRAHLEVWLAKYHKVFLQYPAMPIVYVGVEDGVPFPSDIDGAVDQWLSENDN</sequence>
<dbReference type="Pfam" id="PF00486">
    <property type="entry name" value="Trans_reg_C"/>
    <property type="match status" value="1"/>
</dbReference>
<dbReference type="STRING" id="1117647.M5M_18380"/>
<dbReference type="EMBL" id="CP003746">
    <property type="protein sequence ID" value="AFV00805.1"/>
    <property type="molecule type" value="Genomic_DNA"/>
</dbReference>
<dbReference type="CDD" id="cd00383">
    <property type="entry name" value="trans_reg_C"/>
    <property type="match status" value="1"/>
</dbReference>
<dbReference type="OrthoDB" id="5693682at2"/>
<gene>
    <name evidence="5" type="ordered locus">M5M_18380</name>
</gene>
<keyword evidence="3" id="KW-0812">Transmembrane</keyword>
<dbReference type="InterPro" id="IPR036388">
    <property type="entry name" value="WH-like_DNA-bd_sf"/>
</dbReference>